<reference evidence="3 5" key="2">
    <citation type="journal article" date="2018" name="Plant J.">
        <title>The Physcomitrella patens chromosome-scale assembly reveals moss genome structure and evolution.</title>
        <authorList>
            <person name="Lang D."/>
            <person name="Ullrich K.K."/>
            <person name="Murat F."/>
            <person name="Fuchs J."/>
            <person name="Jenkins J."/>
            <person name="Haas F.B."/>
            <person name="Piednoel M."/>
            <person name="Gundlach H."/>
            <person name="Van Bel M."/>
            <person name="Meyberg R."/>
            <person name="Vives C."/>
            <person name="Morata J."/>
            <person name="Symeonidi A."/>
            <person name="Hiss M."/>
            <person name="Muchero W."/>
            <person name="Kamisugi Y."/>
            <person name="Saleh O."/>
            <person name="Blanc G."/>
            <person name="Decker E.L."/>
            <person name="van Gessel N."/>
            <person name="Grimwood J."/>
            <person name="Hayes R.D."/>
            <person name="Graham S.W."/>
            <person name="Gunter L.E."/>
            <person name="McDaniel S.F."/>
            <person name="Hoernstein S.N.W."/>
            <person name="Larsson A."/>
            <person name="Li F.W."/>
            <person name="Perroud P.F."/>
            <person name="Phillips J."/>
            <person name="Ranjan P."/>
            <person name="Rokshar D.S."/>
            <person name="Rothfels C.J."/>
            <person name="Schneider L."/>
            <person name="Shu S."/>
            <person name="Stevenson D.W."/>
            <person name="Thummler F."/>
            <person name="Tillich M."/>
            <person name="Villarreal Aguilar J.C."/>
            <person name="Widiez T."/>
            <person name="Wong G.K."/>
            <person name="Wymore A."/>
            <person name="Zhang Y."/>
            <person name="Zimmer A.D."/>
            <person name="Quatrano R.S."/>
            <person name="Mayer K.F.X."/>
            <person name="Goodstein D."/>
            <person name="Casacuberta J.M."/>
            <person name="Vandepoele K."/>
            <person name="Reski R."/>
            <person name="Cuming A.C."/>
            <person name="Tuskan G.A."/>
            <person name="Maumus F."/>
            <person name="Salse J."/>
            <person name="Schmutz J."/>
            <person name="Rensing S.A."/>
        </authorList>
    </citation>
    <scope>NUCLEOTIDE SEQUENCE [LARGE SCALE GENOMIC DNA]</scope>
    <source>
        <strain evidence="4 5">cv. Gransden 2004</strain>
    </source>
</reference>
<evidence type="ECO:0000256" key="1">
    <source>
        <dbReference type="PROSITE-ProRule" id="PRU00047"/>
    </source>
</evidence>
<dbReference type="InParanoid" id="A0A2K1IFC8"/>
<proteinExistence type="predicted"/>
<organism evidence="3">
    <name type="scientific">Physcomitrium patens</name>
    <name type="common">Spreading-leaved earth moss</name>
    <name type="synonym">Physcomitrella patens</name>
    <dbReference type="NCBI Taxonomy" id="3218"/>
    <lineage>
        <taxon>Eukaryota</taxon>
        <taxon>Viridiplantae</taxon>
        <taxon>Streptophyta</taxon>
        <taxon>Embryophyta</taxon>
        <taxon>Bryophyta</taxon>
        <taxon>Bryophytina</taxon>
        <taxon>Bryopsida</taxon>
        <taxon>Funariidae</taxon>
        <taxon>Funariales</taxon>
        <taxon>Funariaceae</taxon>
        <taxon>Physcomitrium</taxon>
    </lineage>
</organism>
<dbReference type="PROSITE" id="PS50158">
    <property type="entry name" value="ZF_CCHC"/>
    <property type="match status" value="1"/>
</dbReference>
<dbReference type="Gene3D" id="4.10.60.10">
    <property type="entry name" value="Zinc finger, CCHC-type"/>
    <property type="match status" value="1"/>
</dbReference>
<dbReference type="PaxDb" id="3218-PP1S18_129V6.1"/>
<sequence>MAMAPTGAKTSNYQSSTFSKRETIWNGRSTSSFSPSTKTINFEVENVDLEEHKVMEDYLENVHVDHMDFFLRPSTIQQGVGQIRAVRPQRQCYNCKDIGHSAMSCPKHYQGNNHSATIVQIRSMVTGQDIHQLRLDLLRFRIRSLVHG</sequence>
<dbReference type="GO" id="GO:0008270">
    <property type="term" value="F:zinc ion binding"/>
    <property type="evidence" value="ECO:0007669"/>
    <property type="project" value="UniProtKB-KW"/>
</dbReference>
<dbReference type="Gramene" id="Pp3c24_3610V3.1">
    <property type="protein sequence ID" value="Pp3c24_3610V3.1"/>
    <property type="gene ID" value="Pp3c24_3610"/>
</dbReference>
<dbReference type="InterPro" id="IPR036875">
    <property type="entry name" value="Znf_CCHC_sf"/>
</dbReference>
<evidence type="ECO:0000313" key="5">
    <source>
        <dbReference type="Proteomes" id="UP000006727"/>
    </source>
</evidence>
<evidence type="ECO:0000313" key="3">
    <source>
        <dbReference type="EMBL" id="PNR27982.1"/>
    </source>
</evidence>
<dbReference type="GO" id="GO:0003676">
    <property type="term" value="F:nucleic acid binding"/>
    <property type="evidence" value="ECO:0007669"/>
    <property type="project" value="InterPro"/>
</dbReference>
<name>A0A2K1IFC8_PHYPA</name>
<evidence type="ECO:0000259" key="2">
    <source>
        <dbReference type="PROSITE" id="PS50158"/>
    </source>
</evidence>
<accession>A0A2K1IFC8</accession>
<dbReference type="InterPro" id="IPR001878">
    <property type="entry name" value="Znf_CCHC"/>
</dbReference>
<dbReference type="Proteomes" id="UP000006727">
    <property type="component" value="Chromosome 24"/>
</dbReference>
<reference evidence="3 5" key="1">
    <citation type="journal article" date="2008" name="Science">
        <title>The Physcomitrella genome reveals evolutionary insights into the conquest of land by plants.</title>
        <authorList>
            <person name="Rensing S."/>
            <person name="Lang D."/>
            <person name="Zimmer A."/>
            <person name="Terry A."/>
            <person name="Salamov A."/>
            <person name="Shapiro H."/>
            <person name="Nishiyama T."/>
            <person name="Perroud P.-F."/>
            <person name="Lindquist E."/>
            <person name="Kamisugi Y."/>
            <person name="Tanahashi T."/>
            <person name="Sakakibara K."/>
            <person name="Fujita T."/>
            <person name="Oishi K."/>
            <person name="Shin-I T."/>
            <person name="Kuroki Y."/>
            <person name="Toyoda A."/>
            <person name="Suzuki Y."/>
            <person name="Hashimoto A."/>
            <person name="Yamaguchi K."/>
            <person name="Sugano A."/>
            <person name="Kohara Y."/>
            <person name="Fujiyama A."/>
            <person name="Anterola A."/>
            <person name="Aoki S."/>
            <person name="Ashton N."/>
            <person name="Barbazuk W.B."/>
            <person name="Barker E."/>
            <person name="Bennetzen J."/>
            <person name="Bezanilla M."/>
            <person name="Blankenship R."/>
            <person name="Cho S.H."/>
            <person name="Dutcher S."/>
            <person name="Estelle M."/>
            <person name="Fawcett J.A."/>
            <person name="Gundlach H."/>
            <person name="Hanada K."/>
            <person name="Heyl A."/>
            <person name="Hicks K.A."/>
            <person name="Hugh J."/>
            <person name="Lohr M."/>
            <person name="Mayer K."/>
            <person name="Melkozernov A."/>
            <person name="Murata T."/>
            <person name="Nelson D."/>
            <person name="Pils B."/>
            <person name="Prigge M."/>
            <person name="Reiss B."/>
            <person name="Renner T."/>
            <person name="Rombauts S."/>
            <person name="Rushton P."/>
            <person name="Sanderfoot A."/>
            <person name="Schween G."/>
            <person name="Shiu S.-H."/>
            <person name="Stueber K."/>
            <person name="Theodoulou F.L."/>
            <person name="Tu H."/>
            <person name="Van de Peer Y."/>
            <person name="Verrier P.J."/>
            <person name="Waters E."/>
            <person name="Wood A."/>
            <person name="Yang L."/>
            <person name="Cove D."/>
            <person name="Cuming A."/>
            <person name="Hasebe M."/>
            <person name="Lucas S."/>
            <person name="Mishler D.B."/>
            <person name="Reski R."/>
            <person name="Grigoriev I."/>
            <person name="Quatrano R.S."/>
            <person name="Boore J.L."/>
        </authorList>
    </citation>
    <scope>NUCLEOTIDE SEQUENCE [LARGE SCALE GENOMIC DNA]</scope>
    <source>
        <strain evidence="4 5">cv. Gransden 2004</strain>
    </source>
</reference>
<keyword evidence="1" id="KW-0863">Zinc-finger</keyword>
<keyword evidence="5" id="KW-1185">Reference proteome</keyword>
<dbReference type="SMART" id="SM00343">
    <property type="entry name" value="ZnF_C2HC"/>
    <property type="match status" value="1"/>
</dbReference>
<dbReference type="EMBL" id="ABEU02000024">
    <property type="protein sequence ID" value="PNR27982.1"/>
    <property type="molecule type" value="Genomic_DNA"/>
</dbReference>
<dbReference type="SUPFAM" id="SSF57756">
    <property type="entry name" value="Retrovirus zinc finger-like domains"/>
    <property type="match status" value="1"/>
</dbReference>
<evidence type="ECO:0000313" key="4">
    <source>
        <dbReference type="EnsemblPlants" id="Pp3c24_3610V3.1"/>
    </source>
</evidence>
<dbReference type="AlphaFoldDB" id="A0A2K1IFC8"/>
<protein>
    <recommendedName>
        <fullName evidence="2">CCHC-type domain-containing protein</fullName>
    </recommendedName>
</protein>
<keyword evidence="1" id="KW-0862">Zinc</keyword>
<gene>
    <name evidence="3" type="ORF">PHYPA_028574</name>
</gene>
<feature type="domain" description="CCHC-type" evidence="2">
    <location>
        <begin position="92"/>
        <end position="107"/>
    </location>
</feature>
<reference evidence="4" key="3">
    <citation type="submission" date="2020-12" db="UniProtKB">
        <authorList>
            <consortium name="EnsemblPlants"/>
        </authorList>
    </citation>
    <scope>IDENTIFICATION</scope>
</reference>
<dbReference type="EnsemblPlants" id="Pp3c24_3610V3.1">
    <property type="protein sequence ID" value="Pp3c24_3610V3.1"/>
    <property type="gene ID" value="Pp3c24_3610"/>
</dbReference>
<keyword evidence="1" id="KW-0479">Metal-binding</keyword>